<dbReference type="GO" id="GO:0031625">
    <property type="term" value="F:ubiquitin protein ligase binding"/>
    <property type="evidence" value="ECO:0007669"/>
    <property type="project" value="TreeGrafter"/>
</dbReference>
<feature type="domain" description="Arrestin-like N-terminal" evidence="2">
    <location>
        <begin position="9"/>
        <end position="159"/>
    </location>
</feature>
<dbReference type="GO" id="GO:0005829">
    <property type="term" value="C:cytosol"/>
    <property type="evidence" value="ECO:0007669"/>
    <property type="project" value="TreeGrafter"/>
</dbReference>
<dbReference type="GO" id="GO:0005886">
    <property type="term" value="C:plasma membrane"/>
    <property type="evidence" value="ECO:0007669"/>
    <property type="project" value="TreeGrafter"/>
</dbReference>
<dbReference type="InterPro" id="IPR011021">
    <property type="entry name" value="Arrestin-like_N"/>
</dbReference>
<reference evidence="3 4" key="1">
    <citation type="submission" date="2020-01" db="EMBL/GenBank/DDBJ databases">
        <authorList>
            <consortium name="DOE Joint Genome Institute"/>
            <person name="Haridas S."/>
            <person name="Albert R."/>
            <person name="Binder M."/>
            <person name="Bloem J."/>
            <person name="Labutti K."/>
            <person name="Salamov A."/>
            <person name="Andreopoulos B."/>
            <person name="Baker S.E."/>
            <person name="Barry K."/>
            <person name="Bills G."/>
            <person name="Bluhm B.H."/>
            <person name="Cannon C."/>
            <person name="Castanera R."/>
            <person name="Culley D.E."/>
            <person name="Daum C."/>
            <person name="Ezra D."/>
            <person name="Gonzalez J.B."/>
            <person name="Henrissat B."/>
            <person name="Kuo A."/>
            <person name="Liang C."/>
            <person name="Lipzen A."/>
            <person name="Lutzoni F."/>
            <person name="Magnuson J."/>
            <person name="Mondo S."/>
            <person name="Nolan M."/>
            <person name="Ohm R."/>
            <person name="Pangilinan J."/>
            <person name="Park H.-J.H."/>
            <person name="Ramirez L."/>
            <person name="Alfaro M."/>
            <person name="Sun H."/>
            <person name="Tritt A."/>
            <person name="Yoshinaga Y."/>
            <person name="Zwiers L.-H.L."/>
            <person name="Turgeon B.G."/>
            <person name="Goodwin S.B."/>
            <person name="Spatafora J.W."/>
            <person name="Crous P.W."/>
            <person name="Grigoriev I.V."/>
        </authorList>
    </citation>
    <scope>NUCLEOTIDE SEQUENCE [LARGE SCALE GENOMIC DNA]</scope>
    <source>
        <strain evidence="3 4">CBS 611.86</strain>
    </source>
</reference>
<dbReference type="PANTHER" id="PTHR11188:SF161">
    <property type="entry name" value="PH-RESPONSE REGULATOR PROTEIN PALF_RIM8"/>
    <property type="match status" value="1"/>
</dbReference>
<dbReference type="InterPro" id="IPR050357">
    <property type="entry name" value="Arrestin_domain-protein"/>
</dbReference>
<dbReference type="GO" id="GO:0030674">
    <property type="term" value="F:protein-macromolecule adaptor activity"/>
    <property type="evidence" value="ECO:0007669"/>
    <property type="project" value="TreeGrafter"/>
</dbReference>
<dbReference type="PANTHER" id="PTHR11188">
    <property type="entry name" value="ARRESTIN DOMAIN CONTAINING PROTEIN"/>
    <property type="match status" value="1"/>
</dbReference>
<proteinExistence type="predicted"/>
<evidence type="ECO:0000256" key="1">
    <source>
        <dbReference type="SAM" id="MobiDB-lite"/>
    </source>
</evidence>
<dbReference type="GO" id="GO:0070086">
    <property type="term" value="P:ubiquitin-dependent endocytosis"/>
    <property type="evidence" value="ECO:0007669"/>
    <property type="project" value="TreeGrafter"/>
</dbReference>
<evidence type="ECO:0000259" key="2">
    <source>
        <dbReference type="Pfam" id="PF00339"/>
    </source>
</evidence>
<gene>
    <name evidence="3" type="ORF">BDV95DRAFT_497579</name>
</gene>
<protein>
    <recommendedName>
        <fullName evidence="2">Arrestin-like N-terminal domain-containing protein</fullName>
    </recommendedName>
</protein>
<dbReference type="Gene3D" id="2.60.40.640">
    <property type="match status" value="1"/>
</dbReference>
<sequence>MALGSDLRIIIDGDSSRLFREGEQVKGRVILVAGAQEAVEALTVSFIGRCTTKTTRPLYTPGNAVNADQSRREFVEQIQLFSFAQDLAAGSTLAARKHVWDFDFRFPDHTEPQYSRLVHGSKYFKDPHLLPPSFKLNTDHPGGKAKVSYFIQAKLVRQGSKEIDKVTQTLAYQPTTQPLELEPKVISRILYAQTWKPVKDTRSAIDKVFTKVTRRTPIAMNAPRIVPTIHYSEKVAPGQSIPLLLSLTNTGHPSMHDEQCILDSITVTISTYTTSMCGQSMTQPEDVVSKHVTCISKSNMNRPVPFSTPTVLTTDFRLVDDAECVPSFITYTITRRYSMTVTIGLKYEEHKSTIRATTSLEILPRMPREFLGRALDVQETDDDQLPLYMPREPSKEFAPDYETLYALSPSSLGGEGLPRCASETNYDRAVALSPATSSSTPRPELNSPMLENMEMQVREEPRC</sequence>
<organism evidence="3 4">
    <name type="scientific">Massariosphaeria phaeospora</name>
    <dbReference type="NCBI Taxonomy" id="100035"/>
    <lineage>
        <taxon>Eukaryota</taxon>
        <taxon>Fungi</taxon>
        <taxon>Dikarya</taxon>
        <taxon>Ascomycota</taxon>
        <taxon>Pezizomycotina</taxon>
        <taxon>Dothideomycetes</taxon>
        <taxon>Pleosporomycetidae</taxon>
        <taxon>Pleosporales</taxon>
        <taxon>Pleosporales incertae sedis</taxon>
        <taxon>Massariosphaeria</taxon>
    </lineage>
</organism>
<dbReference type="OrthoDB" id="2333384at2759"/>
<dbReference type="CDD" id="cd22952">
    <property type="entry name" value="ART10-like"/>
    <property type="match status" value="1"/>
</dbReference>
<comment type="caution">
    <text evidence="3">The sequence shown here is derived from an EMBL/GenBank/DDBJ whole genome shotgun (WGS) entry which is preliminary data.</text>
</comment>
<keyword evidence="4" id="KW-1185">Reference proteome</keyword>
<dbReference type="EMBL" id="JAADJZ010000015">
    <property type="protein sequence ID" value="KAF2869780.1"/>
    <property type="molecule type" value="Genomic_DNA"/>
</dbReference>
<feature type="region of interest" description="Disordered" evidence="1">
    <location>
        <begin position="431"/>
        <end position="463"/>
    </location>
</feature>
<dbReference type="Proteomes" id="UP000481861">
    <property type="component" value="Unassembled WGS sequence"/>
</dbReference>
<dbReference type="AlphaFoldDB" id="A0A7C8M464"/>
<name>A0A7C8M464_9PLEO</name>
<evidence type="ECO:0000313" key="3">
    <source>
        <dbReference type="EMBL" id="KAF2869780.1"/>
    </source>
</evidence>
<evidence type="ECO:0000313" key="4">
    <source>
        <dbReference type="Proteomes" id="UP000481861"/>
    </source>
</evidence>
<accession>A0A7C8M464</accession>
<dbReference type="Pfam" id="PF00339">
    <property type="entry name" value="Arrestin_N"/>
    <property type="match status" value="1"/>
</dbReference>
<dbReference type="InterPro" id="IPR014752">
    <property type="entry name" value="Arrestin-like_C"/>
</dbReference>